<evidence type="ECO:0000313" key="2">
    <source>
        <dbReference type="EMBL" id="QCT70113.1"/>
    </source>
</evidence>
<dbReference type="EMBL" id="CP029487">
    <property type="protein sequence ID" value="QCT70113.1"/>
    <property type="molecule type" value="Genomic_DNA"/>
</dbReference>
<organism evidence="2 3">
    <name type="scientific">Eubacterium maltosivorans</name>
    <dbReference type="NCBI Taxonomy" id="2041044"/>
    <lineage>
        <taxon>Bacteria</taxon>
        <taxon>Bacillati</taxon>
        <taxon>Bacillota</taxon>
        <taxon>Clostridia</taxon>
        <taxon>Eubacteriales</taxon>
        <taxon>Eubacteriaceae</taxon>
        <taxon>Eubacterium</taxon>
    </lineage>
</organism>
<evidence type="ECO:0000256" key="1">
    <source>
        <dbReference type="SAM" id="Phobius"/>
    </source>
</evidence>
<dbReference type="AlphaFoldDB" id="A0A4P9C499"/>
<keyword evidence="1" id="KW-0812">Transmembrane</keyword>
<keyword evidence="1" id="KW-0472">Membrane</keyword>
<feature type="transmembrane region" description="Helical" evidence="1">
    <location>
        <begin position="186"/>
        <end position="211"/>
    </location>
</feature>
<feature type="transmembrane region" description="Helical" evidence="1">
    <location>
        <begin position="144"/>
        <end position="166"/>
    </location>
</feature>
<proteinExistence type="predicted"/>
<dbReference type="KEGG" id="emt:CPZ25_001900"/>
<keyword evidence="1" id="KW-1133">Transmembrane helix</keyword>
<feature type="transmembrane region" description="Helical" evidence="1">
    <location>
        <begin position="6"/>
        <end position="26"/>
    </location>
</feature>
<evidence type="ECO:0000313" key="3">
    <source>
        <dbReference type="Proteomes" id="UP000218387"/>
    </source>
</evidence>
<protein>
    <submittedName>
        <fullName evidence="2">Quaternary ammonium transporter</fullName>
    </submittedName>
</protein>
<sequence length="212" mass="23679">MPIVITALLSFAGTNIDDILILTLLFSRAETAADKRRIVLGQYLAVLTLTFFSLFFGYNISFVPHVYIGLFGLIPIFLGLGAVWRLRNKKNDKTAGRKEAQKELVKLIGMLEKIFPADILYVYFLTLANGADNVSVYIPLFTNLSAVEIITVIVIFVMLIGFWCFLGMKIGQYPLIRKFLEKYKDVLIPVVFIGLGIYILLKSGTLGLLMAG</sequence>
<reference evidence="2 3" key="1">
    <citation type="submission" date="2018-05" db="EMBL/GenBank/DDBJ databases">
        <title>Genome comparison of Eubacterium sp.</title>
        <authorList>
            <person name="Feng Y."/>
            <person name="Sanchez-Andrea I."/>
            <person name="Stams A.J.M."/>
            <person name="De Vos W.M."/>
        </authorList>
    </citation>
    <scope>NUCLEOTIDE SEQUENCE [LARGE SCALE GENOMIC DNA]</scope>
    <source>
        <strain evidence="2 3">YI</strain>
    </source>
</reference>
<dbReference type="Pfam" id="PF03596">
    <property type="entry name" value="Cad"/>
    <property type="match status" value="1"/>
</dbReference>
<feature type="transmembrane region" description="Helical" evidence="1">
    <location>
        <begin position="66"/>
        <end position="84"/>
    </location>
</feature>
<dbReference type="InterPro" id="IPR004676">
    <property type="entry name" value="Cd-R_transporter"/>
</dbReference>
<name>A0A4P9C499_EUBML</name>
<feature type="transmembrane region" description="Helical" evidence="1">
    <location>
        <begin position="38"/>
        <end position="60"/>
    </location>
</feature>
<feature type="transmembrane region" description="Helical" evidence="1">
    <location>
        <begin position="104"/>
        <end position="124"/>
    </location>
</feature>
<dbReference type="Proteomes" id="UP000218387">
    <property type="component" value="Chromosome"/>
</dbReference>
<accession>A0A4P9C499</accession>
<gene>
    <name evidence="2" type="ORF">CPZ25_001900</name>
</gene>
<dbReference type="RefSeq" id="WP_096919494.1">
    <property type="nucleotide sequence ID" value="NZ_CP029487.1"/>
</dbReference>
<keyword evidence="3" id="KW-1185">Reference proteome</keyword>